<gene>
    <name evidence="1" type="ORF">HS088_TW22G00043</name>
</gene>
<dbReference type="InParanoid" id="A0A7J7BXU5"/>
<dbReference type="AlphaFoldDB" id="A0A7J7BXU5"/>
<sequence length="144" mass="17181">MSDMYPCKVQTPKKEEIKNKCEMAITSDVSETRQWYFVETRWSMVKTQVKNITNLVNKIRTLHGEHYLTAWQIRNEKKVVAARSSVVWKPPNVGWLKIKVDAPVALVARDLTTVFCGYWSRIHHNSIRWRPFWRRLLVFGWQYV</sequence>
<evidence type="ECO:0000313" key="1">
    <source>
        <dbReference type="EMBL" id="KAF5726366.1"/>
    </source>
</evidence>
<proteinExistence type="predicted"/>
<comment type="caution">
    <text evidence="1">The sequence shown here is derived from an EMBL/GenBank/DDBJ whole genome shotgun (WGS) entry which is preliminary data.</text>
</comment>
<keyword evidence="2" id="KW-1185">Reference proteome</keyword>
<dbReference type="Proteomes" id="UP000593562">
    <property type="component" value="Unassembled WGS sequence"/>
</dbReference>
<protein>
    <submittedName>
        <fullName evidence="1">Uncharacterized protein</fullName>
    </submittedName>
</protein>
<name>A0A7J7BXU5_TRIWF</name>
<accession>A0A7J7BXU5</accession>
<reference evidence="1 2" key="1">
    <citation type="journal article" date="2020" name="Nat. Commun.">
        <title>Genome of Tripterygium wilfordii and identification of cytochrome P450 involved in triptolide biosynthesis.</title>
        <authorList>
            <person name="Tu L."/>
            <person name="Su P."/>
            <person name="Zhang Z."/>
            <person name="Gao L."/>
            <person name="Wang J."/>
            <person name="Hu T."/>
            <person name="Zhou J."/>
            <person name="Zhang Y."/>
            <person name="Zhao Y."/>
            <person name="Liu Y."/>
            <person name="Song Y."/>
            <person name="Tong Y."/>
            <person name="Lu Y."/>
            <person name="Yang J."/>
            <person name="Xu C."/>
            <person name="Jia M."/>
            <person name="Peters R.J."/>
            <person name="Huang L."/>
            <person name="Gao W."/>
        </authorList>
    </citation>
    <scope>NUCLEOTIDE SEQUENCE [LARGE SCALE GENOMIC DNA]</scope>
    <source>
        <strain evidence="2">cv. XIE 37</strain>
        <tissue evidence="1">Leaf</tissue>
    </source>
</reference>
<evidence type="ECO:0000313" key="2">
    <source>
        <dbReference type="Proteomes" id="UP000593562"/>
    </source>
</evidence>
<organism evidence="1 2">
    <name type="scientific">Tripterygium wilfordii</name>
    <name type="common">Thunder God vine</name>
    <dbReference type="NCBI Taxonomy" id="458696"/>
    <lineage>
        <taxon>Eukaryota</taxon>
        <taxon>Viridiplantae</taxon>
        <taxon>Streptophyta</taxon>
        <taxon>Embryophyta</taxon>
        <taxon>Tracheophyta</taxon>
        <taxon>Spermatophyta</taxon>
        <taxon>Magnoliopsida</taxon>
        <taxon>eudicotyledons</taxon>
        <taxon>Gunneridae</taxon>
        <taxon>Pentapetalae</taxon>
        <taxon>rosids</taxon>
        <taxon>fabids</taxon>
        <taxon>Celastrales</taxon>
        <taxon>Celastraceae</taxon>
        <taxon>Tripterygium</taxon>
    </lineage>
</organism>
<dbReference type="EMBL" id="JAAARO010000022">
    <property type="protein sequence ID" value="KAF5726366.1"/>
    <property type="molecule type" value="Genomic_DNA"/>
</dbReference>